<feature type="domain" description="FecR protein" evidence="2">
    <location>
        <begin position="166"/>
        <end position="263"/>
    </location>
</feature>
<dbReference type="Gene3D" id="3.55.50.30">
    <property type="match status" value="1"/>
</dbReference>
<dbReference type="InterPro" id="IPR006860">
    <property type="entry name" value="FecR"/>
</dbReference>
<feature type="domain" description="FecR N-terminal" evidence="3">
    <location>
        <begin position="25"/>
        <end position="64"/>
    </location>
</feature>
<dbReference type="AlphaFoldDB" id="A0A1H0W337"/>
<reference evidence="5" key="1">
    <citation type="submission" date="2016-10" db="EMBL/GenBank/DDBJ databases">
        <authorList>
            <person name="Varghese N."/>
            <person name="Submissions S."/>
        </authorList>
    </citation>
    <scope>NUCLEOTIDE SEQUENCE [LARGE SCALE GENOMIC DNA]</scope>
    <source>
        <strain evidence="5">DSM 17101</strain>
    </source>
</reference>
<organism evidence="4 5">
    <name type="scientific">Paracidovorax cattleyae</name>
    <dbReference type="NCBI Taxonomy" id="80868"/>
    <lineage>
        <taxon>Bacteria</taxon>
        <taxon>Pseudomonadati</taxon>
        <taxon>Pseudomonadota</taxon>
        <taxon>Betaproteobacteria</taxon>
        <taxon>Burkholderiales</taxon>
        <taxon>Comamonadaceae</taxon>
        <taxon>Paracidovorax</taxon>
    </lineage>
</organism>
<dbReference type="PANTHER" id="PTHR30273">
    <property type="entry name" value="PERIPLASMIC SIGNAL SENSOR AND SIGMA FACTOR ACTIVATOR FECR-RELATED"/>
    <property type="match status" value="1"/>
</dbReference>
<keyword evidence="5" id="KW-1185">Reference proteome</keyword>
<evidence type="ECO:0000259" key="3">
    <source>
        <dbReference type="Pfam" id="PF16220"/>
    </source>
</evidence>
<evidence type="ECO:0000313" key="4">
    <source>
        <dbReference type="EMBL" id="SDP85132.1"/>
    </source>
</evidence>
<dbReference type="Proteomes" id="UP000199317">
    <property type="component" value="Unassembled WGS sequence"/>
</dbReference>
<evidence type="ECO:0000313" key="5">
    <source>
        <dbReference type="Proteomes" id="UP000199317"/>
    </source>
</evidence>
<dbReference type="Pfam" id="PF16220">
    <property type="entry name" value="DUF4880"/>
    <property type="match status" value="1"/>
</dbReference>
<accession>A0A1H0W337</accession>
<dbReference type="Pfam" id="PF04773">
    <property type="entry name" value="FecR"/>
    <property type="match status" value="1"/>
</dbReference>
<dbReference type="GO" id="GO:0016989">
    <property type="term" value="F:sigma factor antagonist activity"/>
    <property type="evidence" value="ECO:0007669"/>
    <property type="project" value="TreeGrafter"/>
</dbReference>
<evidence type="ECO:0000256" key="1">
    <source>
        <dbReference type="SAM" id="MobiDB-lite"/>
    </source>
</evidence>
<dbReference type="InterPro" id="IPR012373">
    <property type="entry name" value="Ferrdict_sens_TM"/>
</dbReference>
<dbReference type="EMBL" id="FNJL01000032">
    <property type="protein sequence ID" value="SDP85132.1"/>
    <property type="molecule type" value="Genomic_DNA"/>
</dbReference>
<sequence length="388" mass="42216">MVAQDEADALEFEGYLRTQDPVLVQAALWATRRTEGLDAAVEAEFQEWLCADPEHADAYEEMEKSFDPVREISDDKIQSLKEGLRQDAPMGAPAREQALNPVQVGTSAARRVTRPTQPASPGRRAWMAGIGRFFPQAATAVAAVALVSGGWMGWDHWRGQPTFAKNYATERGQRLDIQLPDGSTLQLDAATRAEVRLYRQRREVRLIEGQALFVVHANPAQPFDVLAGAVRVTVVGTRFSVRRTRAGLDAGKTVVAVESGRVRVSRTASSGEVDADEAAGRVELTAGQTVTADETGRLQPVVSIFPDSVASWRNGRISFNDTPLAEALAELERYGDTGLVIRDPAVGAMRLGGSFDVRQMGSFAQALPSLLPVRLERRNGVVEIVGLR</sequence>
<evidence type="ECO:0000259" key="2">
    <source>
        <dbReference type="Pfam" id="PF04773"/>
    </source>
</evidence>
<dbReference type="OrthoDB" id="1100567at2"/>
<feature type="region of interest" description="Disordered" evidence="1">
    <location>
        <begin position="103"/>
        <end position="122"/>
    </location>
</feature>
<protein>
    <submittedName>
        <fullName evidence="4">FecR family protein</fullName>
    </submittedName>
</protein>
<proteinExistence type="predicted"/>
<dbReference type="Gene3D" id="2.60.120.1440">
    <property type="match status" value="1"/>
</dbReference>
<dbReference type="PANTHER" id="PTHR30273:SF2">
    <property type="entry name" value="PROTEIN FECR"/>
    <property type="match status" value="1"/>
</dbReference>
<gene>
    <name evidence="4" type="ORF">SAMN04489708_1322</name>
</gene>
<name>A0A1H0W337_9BURK</name>
<dbReference type="InterPro" id="IPR032623">
    <property type="entry name" value="FecR_N"/>
</dbReference>